<dbReference type="GO" id="GO:0050071">
    <property type="term" value="F:phosphatidylglycerol lysyltransferase activity"/>
    <property type="evidence" value="ECO:0007669"/>
    <property type="project" value="UniProtKB-EC"/>
</dbReference>
<evidence type="ECO:0000256" key="2">
    <source>
        <dbReference type="ARBA" id="ARBA00022475"/>
    </source>
</evidence>
<comment type="function">
    <text evidence="6">Catalyzes the transfer of a lysyl group from L-lysyl-tRNA(Lys) to membrane-bound phosphatidylglycerol (PG), which produces lysylphosphatidylglycerol (LPG), a major component of the bacterial membrane with a positive net charge. LPG synthesis contributes to bacterial virulence as it is involved in the resistance mechanism against cationic antimicrobial peptides (CAMP) produces by the host's immune system (defensins, cathelicidins) and by the competing microorganisms.</text>
</comment>
<gene>
    <name evidence="6" type="primary">mprF</name>
    <name evidence="7" type="ORF">CIG75_02165</name>
</gene>
<dbReference type="GO" id="GO:0005886">
    <property type="term" value="C:plasma membrane"/>
    <property type="evidence" value="ECO:0007669"/>
    <property type="project" value="UniProtKB-SubCell"/>
</dbReference>
<dbReference type="EMBL" id="CP022657">
    <property type="protein sequence ID" value="ASS73895.1"/>
    <property type="molecule type" value="Genomic_DNA"/>
</dbReference>
<dbReference type="AlphaFoldDB" id="A0A223CXE9"/>
<feature type="transmembrane region" description="Helical" evidence="6">
    <location>
        <begin position="50"/>
        <end position="71"/>
    </location>
</feature>
<dbReference type="PANTHER" id="PTHR39087:SF2">
    <property type="entry name" value="UPF0104 MEMBRANE PROTEIN MJ1595"/>
    <property type="match status" value="1"/>
</dbReference>
<keyword evidence="5 6" id="KW-0472">Membrane</keyword>
<comment type="catalytic activity">
    <reaction evidence="6">
        <text>L-lysyl-tRNA(Lys) + a 1,2-diacyl-sn-glycero-3-phospho-(1'-sn-glycerol) = a 1,2-diacyl-sn-glycero-3-phospho-1'-(3'-O-L-lysyl)-sn-glycerol + tRNA(Lys)</text>
        <dbReference type="Rhea" id="RHEA:10668"/>
        <dbReference type="Rhea" id="RHEA-COMP:9696"/>
        <dbReference type="Rhea" id="RHEA-COMP:9697"/>
        <dbReference type="ChEBI" id="CHEBI:64716"/>
        <dbReference type="ChEBI" id="CHEBI:75792"/>
        <dbReference type="ChEBI" id="CHEBI:78442"/>
        <dbReference type="ChEBI" id="CHEBI:78529"/>
        <dbReference type="EC" id="2.3.2.3"/>
    </reaction>
</comment>
<keyword evidence="6" id="KW-0046">Antibiotic resistance</keyword>
<keyword evidence="6" id="KW-0808">Transferase</keyword>
<feature type="transmembrane region" description="Helical" evidence="6">
    <location>
        <begin position="291"/>
        <end position="315"/>
    </location>
</feature>
<evidence type="ECO:0000256" key="1">
    <source>
        <dbReference type="ARBA" id="ARBA00004651"/>
    </source>
</evidence>
<protein>
    <recommendedName>
        <fullName evidence="6">Phosphatidylglycerol lysyltransferase</fullName>
        <ecNumber evidence="6">2.3.2.3</ecNumber>
    </recommendedName>
    <alternativeName>
        <fullName evidence="6">Lysylphosphatidylglycerol synthase</fullName>
    </alternativeName>
</protein>
<proteinExistence type="inferred from homology"/>
<dbReference type="OrthoDB" id="9799911at2"/>
<feature type="transmembrane region" description="Helical" evidence="6">
    <location>
        <begin position="215"/>
        <end position="237"/>
    </location>
</feature>
<evidence type="ECO:0000256" key="4">
    <source>
        <dbReference type="ARBA" id="ARBA00022989"/>
    </source>
</evidence>
<keyword evidence="4 6" id="KW-1133">Transmembrane helix</keyword>
<keyword evidence="3 6" id="KW-0812">Transmembrane</keyword>
<name>A0A223CXE9_9BACL</name>
<keyword evidence="6" id="KW-0443">Lipid metabolism</keyword>
<organism evidence="7 8">
    <name type="scientific">Tumebacillus algifaecis</name>
    <dbReference type="NCBI Taxonomy" id="1214604"/>
    <lineage>
        <taxon>Bacteria</taxon>
        <taxon>Bacillati</taxon>
        <taxon>Bacillota</taxon>
        <taxon>Bacilli</taxon>
        <taxon>Bacillales</taxon>
        <taxon>Alicyclobacillaceae</taxon>
        <taxon>Tumebacillus</taxon>
    </lineage>
</organism>
<keyword evidence="2" id="KW-1003">Cell membrane</keyword>
<dbReference type="Pfam" id="PF03706">
    <property type="entry name" value="LPG_synthase_TM"/>
    <property type="match status" value="1"/>
</dbReference>
<dbReference type="PANTHER" id="PTHR39087">
    <property type="entry name" value="UPF0104 MEMBRANE PROTEIN MJ1595"/>
    <property type="match status" value="1"/>
</dbReference>
<accession>A0A223CXE9</accession>
<dbReference type="Proteomes" id="UP000214688">
    <property type="component" value="Chromosome"/>
</dbReference>
<keyword evidence="8" id="KW-1185">Reference proteome</keyword>
<dbReference type="EC" id="2.3.2.3" evidence="6"/>
<dbReference type="KEGG" id="tab:CIG75_02165"/>
<sequence length="322" mass="35817">MKVSRQELIAGKGQKLISRIITGIMVGVVVTVLFFLWGDVREVKDVIFSISWYTYVLAIMTTLASYFIRFFKWQFFLKVLKIEVAWKDSLNIHFIGLSMSITPGKLGELLKSYLLKNTAGVEMARSAPAVFADRLTDLFAMLCLVGVGISLFAFGKLAFFIVLGGLLAVTLVLQSKRISLQVIEWLAMIPVLTKHKGSMLTLYESTYELLRWKPLLFSTLLSVIAWFMECISLYVLIVNLDLGLTLTHVVFIFSLGTVAGALSMLPGGLGIAEGSMTGMFMYFGLVKGTAVSITLLIRLVTLWLGVLIGIAIFFVKRKTYMT</sequence>
<evidence type="ECO:0000313" key="8">
    <source>
        <dbReference type="Proteomes" id="UP000214688"/>
    </source>
</evidence>
<dbReference type="RefSeq" id="WP_094235155.1">
    <property type="nucleotide sequence ID" value="NZ_CP022657.1"/>
</dbReference>
<dbReference type="GO" id="GO:0046677">
    <property type="term" value="P:response to antibiotic"/>
    <property type="evidence" value="ECO:0007669"/>
    <property type="project" value="UniProtKB-KW"/>
</dbReference>
<evidence type="ECO:0000256" key="3">
    <source>
        <dbReference type="ARBA" id="ARBA00022692"/>
    </source>
</evidence>
<dbReference type="GO" id="GO:0006629">
    <property type="term" value="P:lipid metabolic process"/>
    <property type="evidence" value="ECO:0007669"/>
    <property type="project" value="UniProtKB-KW"/>
</dbReference>
<feature type="transmembrane region" description="Helical" evidence="6">
    <location>
        <begin position="20"/>
        <end position="38"/>
    </location>
</feature>
<comment type="similarity">
    <text evidence="6">Belongs to the LPG synthase family.</text>
</comment>
<evidence type="ECO:0000256" key="6">
    <source>
        <dbReference type="RuleBase" id="RU363042"/>
    </source>
</evidence>
<evidence type="ECO:0000256" key="5">
    <source>
        <dbReference type="ARBA" id="ARBA00023136"/>
    </source>
</evidence>
<evidence type="ECO:0000313" key="7">
    <source>
        <dbReference type="EMBL" id="ASS73895.1"/>
    </source>
</evidence>
<feature type="transmembrane region" description="Helical" evidence="6">
    <location>
        <begin position="249"/>
        <end position="271"/>
    </location>
</feature>
<dbReference type="NCBIfam" id="TIGR00374">
    <property type="entry name" value="flippase-like domain"/>
    <property type="match status" value="1"/>
</dbReference>
<reference evidence="7 8" key="1">
    <citation type="journal article" date="2015" name="Int. J. Syst. Evol. Microbiol.">
        <title>Tumebacillus algifaecis sp. nov., isolated from decomposing algal scum.</title>
        <authorList>
            <person name="Wu Y.F."/>
            <person name="Zhang B."/>
            <person name="Xing P."/>
            <person name="Wu Q.L."/>
            <person name="Liu S.J."/>
        </authorList>
    </citation>
    <scope>NUCLEOTIDE SEQUENCE [LARGE SCALE GENOMIC DNA]</scope>
    <source>
        <strain evidence="7 8">THMBR28</strain>
    </source>
</reference>
<dbReference type="InterPro" id="IPR022791">
    <property type="entry name" value="L-PG_synthase/AglD"/>
</dbReference>
<comment type="subcellular location">
    <subcellularLocation>
        <location evidence="1 6">Cell membrane</location>
        <topology evidence="1 6">Multi-pass membrane protein</topology>
    </subcellularLocation>
</comment>